<evidence type="ECO:0000313" key="1">
    <source>
        <dbReference type="EMBL" id="KAH3855077.1"/>
    </source>
</evidence>
<reference evidence="1" key="2">
    <citation type="submission" date="2020-11" db="EMBL/GenBank/DDBJ databases">
        <authorList>
            <person name="McCartney M.A."/>
            <person name="Auch B."/>
            <person name="Kono T."/>
            <person name="Mallez S."/>
            <person name="Becker A."/>
            <person name="Gohl D.M."/>
            <person name="Silverstein K.A.T."/>
            <person name="Koren S."/>
            <person name="Bechman K.B."/>
            <person name="Herman A."/>
            <person name="Abrahante J.E."/>
            <person name="Garbe J."/>
        </authorList>
    </citation>
    <scope>NUCLEOTIDE SEQUENCE</scope>
    <source>
        <strain evidence="1">Duluth1</strain>
        <tissue evidence="1">Whole animal</tissue>
    </source>
</reference>
<evidence type="ECO:0000313" key="2">
    <source>
        <dbReference type="Proteomes" id="UP000828390"/>
    </source>
</evidence>
<accession>A0A9D4R5X0</accession>
<protein>
    <submittedName>
        <fullName evidence="1">Uncharacterized protein</fullName>
    </submittedName>
</protein>
<comment type="caution">
    <text evidence="1">The sequence shown here is derived from an EMBL/GenBank/DDBJ whole genome shotgun (WGS) entry which is preliminary data.</text>
</comment>
<sequence length="74" mass="8661">MVIIRCYALMIDSEVDDNYIFYKRLSTIAQEFNTKIGSDNRGYNKFMRKQTLGYMNYIGERFAVLYAISNLIVG</sequence>
<proteinExistence type="predicted"/>
<dbReference type="Proteomes" id="UP000828390">
    <property type="component" value="Unassembled WGS sequence"/>
</dbReference>
<dbReference type="AlphaFoldDB" id="A0A9D4R5X0"/>
<name>A0A9D4R5X0_DREPO</name>
<reference evidence="1" key="1">
    <citation type="journal article" date="2019" name="bioRxiv">
        <title>The Genome of the Zebra Mussel, Dreissena polymorpha: A Resource for Invasive Species Research.</title>
        <authorList>
            <person name="McCartney M.A."/>
            <person name="Auch B."/>
            <person name="Kono T."/>
            <person name="Mallez S."/>
            <person name="Zhang Y."/>
            <person name="Obille A."/>
            <person name="Becker A."/>
            <person name="Abrahante J.E."/>
            <person name="Garbe J."/>
            <person name="Badalamenti J.P."/>
            <person name="Herman A."/>
            <person name="Mangelson H."/>
            <person name="Liachko I."/>
            <person name="Sullivan S."/>
            <person name="Sone E.D."/>
            <person name="Koren S."/>
            <person name="Silverstein K.A.T."/>
            <person name="Beckman K.B."/>
            <person name="Gohl D.M."/>
        </authorList>
    </citation>
    <scope>NUCLEOTIDE SEQUENCE</scope>
    <source>
        <strain evidence="1">Duluth1</strain>
        <tissue evidence="1">Whole animal</tissue>
    </source>
</reference>
<dbReference type="EMBL" id="JAIWYP010000003">
    <property type="protein sequence ID" value="KAH3855077.1"/>
    <property type="molecule type" value="Genomic_DNA"/>
</dbReference>
<gene>
    <name evidence="1" type="ORF">DPMN_097637</name>
</gene>
<keyword evidence="2" id="KW-1185">Reference proteome</keyword>
<organism evidence="1 2">
    <name type="scientific">Dreissena polymorpha</name>
    <name type="common">Zebra mussel</name>
    <name type="synonym">Mytilus polymorpha</name>
    <dbReference type="NCBI Taxonomy" id="45954"/>
    <lineage>
        <taxon>Eukaryota</taxon>
        <taxon>Metazoa</taxon>
        <taxon>Spiralia</taxon>
        <taxon>Lophotrochozoa</taxon>
        <taxon>Mollusca</taxon>
        <taxon>Bivalvia</taxon>
        <taxon>Autobranchia</taxon>
        <taxon>Heteroconchia</taxon>
        <taxon>Euheterodonta</taxon>
        <taxon>Imparidentia</taxon>
        <taxon>Neoheterodontei</taxon>
        <taxon>Myida</taxon>
        <taxon>Dreissenoidea</taxon>
        <taxon>Dreissenidae</taxon>
        <taxon>Dreissena</taxon>
    </lineage>
</organism>